<evidence type="ECO:0000256" key="7">
    <source>
        <dbReference type="RuleBase" id="RU365085"/>
    </source>
</evidence>
<comment type="similarity">
    <text evidence="2 7">Belongs to the DPM3 family.</text>
</comment>
<comment type="pathway">
    <text evidence="7">Protein modification; protein glycosylation.</text>
</comment>
<evidence type="ECO:0000256" key="6">
    <source>
        <dbReference type="ARBA" id="ARBA00023136"/>
    </source>
</evidence>
<protein>
    <recommendedName>
        <fullName evidence="7">Dolichol-phosphate mannosyltransferase subunit 3</fullName>
    </recommendedName>
</protein>
<sequence length="56" mass="6127">LPQIPWWLPVAFGLHSLWGLGCGVFTFGNCPDAYHDLVKGIDDAKNNLRGMGVTVE</sequence>
<evidence type="ECO:0000256" key="4">
    <source>
        <dbReference type="ARBA" id="ARBA00022824"/>
    </source>
</evidence>
<keyword evidence="3 7" id="KW-0812">Transmembrane</keyword>
<dbReference type="GO" id="GO:0005789">
    <property type="term" value="C:endoplasmic reticulum membrane"/>
    <property type="evidence" value="ECO:0007669"/>
    <property type="project" value="UniProtKB-SubCell"/>
</dbReference>
<evidence type="ECO:0000313" key="8">
    <source>
        <dbReference type="EMBL" id="KIJ13517.1"/>
    </source>
</evidence>
<accession>A0A0C9U1E4</accession>
<dbReference type="UniPathway" id="UPA00378"/>
<proteinExistence type="inferred from homology"/>
<reference evidence="8 9" key="1">
    <citation type="submission" date="2014-06" db="EMBL/GenBank/DDBJ databases">
        <authorList>
            <consortium name="DOE Joint Genome Institute"/>
            <person name="Kuo A."/>
            <person name="Kohler A."/>
            <person name="Nagy L.G."/>
            <person name="Floudas D."/>
            <person name="Copeland A."/>
            <person name="Barry K.W."/>
            <person name="Cichocki N."/>
            <person name="Veneault-Fourrey C."/>
            <person name="LaButti K."/>
            <person name="Lindquist E.A."/>
            <person name="Lipzen A."/>
            <person name="Lundell T."/>
            <person name="Morin E."/>
            <person name="Murat C."/>
            <person name="Sun H."/>
            <person name="Tunlid A."/>
            <person name="Henrissat B."/>
            <person name="Grigoriev I.V."/>
            <person name="Hibbett D.S."/>
            <person name="Martin F."/>
            <person name="Nordberg H.P."/>
            <person name="Cantor M.N."/>
            <person name="Hua S.X."/>
        </authorList>
    </citation>
    <scope>NUCLEOTIDE SEQUENCE [LARGE SCALE GENOMIC DNA]</scope>
    <source>
        <strain evidence="8 9">ATCC 200175</strain>
    </source>
</reference>
<dbReference type="OrthoDB" id="2014333at2759"/>
<comment type="function">
    <text evidence="7">Stabilizer subunit of the dolichol-phosphate mannose (DPM) synthase complex; tethers catalytic subunit to the ER.</text>
</comment>
<evidence type="ECO:0000256" key="3">
    <source>
        <dbReference type="ARBA" id="ARBA00022692"/>
    </source>
</evidence>
<keyword evidence="4 7" id="KW-0256">Endoplasmic reticulum</keyword>
<evidence type="ECO:0000313" key="9">
    <source>
        <dbReference type="Proteomes" id="UP000053647"/>
    </source>
</evidence>
<comment type="subunit">
    <text evidence="7">Component of the dolichol-phosphate mannose (DPM) synthase complex.</text>
</comment>
<dbReference type="Proteomes" id="UP000053647">
    <property type="component" value="Unassembled WGS sequence"/>
</dbReference>
<gene>
    <name evidence="8" type="ORF">PAXINDRAFT_80908</name>
</gene>
<dbReference type="Pfam" id="PF08285">
    <property type="entry name" value="DPM3"/>
    <property type="match status" value="1"/>
</dbReference>
<dbReference type="EMBL" id="KN819351">
    <property type="protein sequence ID" value="KIJ13517.1"/>
    <property type="molecule type" value="Genomic_DNA"/>
</dbReference>
<feature type="transmembrane region" description="Helical" evidence="7">
    <location>
        <begin position="6"/>
        <end position="27"/>
    </location>
</feature>
<evidence type="ECO:0000256" key="2">
    <source>
        <dbReference type="ARBA" id="ARBA00010430"/>
    </source>
</evidence>
<name>A0A0C9U1E4_PAXIN</name>
<comment type="caution">
    <text evidence="7">Lacks conserved residue(s) required for the propagation of feature annotation.</text>
</comment>
<reference evidence="9" key="2">
    <citation type="submission" date="2015-01" db="EMBL/GenBank/DDBJ databases">
        <title>Evolutionary Origins and Diversification of the Mycorrhizal Mutualists.</title>
        <authorList>
            <consortium name="DOE Joint Genome Institute"/>
            <consortium name="Mycorrhizal Genomics Consortium"/>
            <person name="Kohler A."/>
            <person name="Kuo A."/>
            <person name="Nagy L.G."/>
            <person name="Floudas D."/>
            <person name="Copeland A."/>
            <person name="Barry K.W."/>
            <person name="Cichocki N."/>
            <person name="Veneault-Fourrey C."/>
            <person name="LaButti K."/>
            <person name="Lindquist E.A."/>
            <person name="Lipzen A."/>
            <person name="Lundell T."/>
            <person name="Morin E."/>
            <person name="Murat C."/>
            <person name="Riley R."/>
            <person name="Ohm R."/>
            <person name="Sun H."/>
            <person name="Tunlid A."/>
            <person name="Henrissat B."/>
            <person name="Grigoriev I.V."/>
            <person name="Hibbett D.S."/>
            <person name="Martin F."/>
        </authorList>
    </citation>
    <scope>NUCLEOTIDE SEQUENCE [LARGE SCALE GENOMIC DNA]</scope>
    <source>
        <strain evidence="9">ATCC 200175</strain>
    </source>
</reference>
<keyword evidence="5 7" id="KW-1133">Transmembrane helix</keyword>
<feature type="non-terminal residue" evidence="8">
    <location>
        <position position="1"/>
    </location>
</feature>
<dbReference type="AlphaFoldDB" id="A0A0C9U1E4"/>
<dbReference type="InterPro" id="IPR013174">
    <property type="entry name" value="DPM3"/>
</dbReference>
<evidence type="ECO:0000256" key="5">
    <source>
        <dbReference type="ARBA" id="ARBA00022989"/>
    </source>
</evidence>
<keyword evidence="6 7" id="KW-0472">Membrane</keyword>
<keyword evidence="9" id="KW-1185">Reference proteome</keyword>
<organism evidence="8 9">
    <name type="scientific">Paxillus involutus ATCC 200175</name>
    <dbReference type="NCBI Taxonomy" id="664439"/>
    <lineage>
        <taxon>Eukaryota</taxon>
        <taxon>Fungi</taxon>
        <taxon>Dikarya</taxon>
        <taxon>Basidiomycota</taxon>
        <taxon>Agaricomycotina</taxon>
        <taxon>Agaricomycetes</taxon>
        <taxon>Agaricomycetidae</taxon>
        <taxon>Boletales</taxon>
        <taxon>Paxilineae</taxon>
        <taxon>Paxillaceae</taxon>
        <taxon>Paxillus</taxon>
    </lineage>
</organism>
<comment type="subcellular location">
    <subcellularLocation>
        <location evidence="1 7">Endoplasmic reticulum membrane</location>
        <topology evidence="1 7">Multi-pass membrane protein</topology>
    </subcellularLocation>
</comment>
<evidence type="ECO:0000256" key="1">
    <source>
        <dbReference type="ARBA" id="ARBA00004477"/>
    </source>
</evidence>
<dbReference type="HOGENOM" id="CLU_212410_0_0_1"/>